<organism evidence="3 4">
    <name type="scientific">Castilleja foliolosa</name>
    <dbReference type="NCBI Taxonomy" id="1961234"/>
    <lineage>
        <taxon>Eukaryota</taxon>
        <taxon>Viridiplantae</taxon>
        <taxon>Streptophyta</taxon>
        <taxon>Embryophyta</taxon>
        <taxon>Tracheophyta</taxon>
        <taxon>Spermatophyta</taxon>
        <taxon>Magnoliopsida</taxon>
        <taxon>eudicotyledons</taxon>
        <taxon>Gunneridae</taxon>
        <taxon>Pentapetalae</taxon>
        <taxon>asterids</taxon>
        <taxon>lamiids</taxon>
        <taxon>Lamiales</taxon>
        <taxon>Orobanchaceae</taxon>
        <taxon>Pedicularideae</taxon>
        <taxon>Castillejinae</taxon>
        <taxon>Castilleja</taxon>
    </lineage>
</organism>
<dbReference type="PANTHER" id="PTHR33143">
    <property type="entry name" value="F16F4.1 PROTEIN-RELATED"/>
    <property type="match status" value="1"/>
</dbReference>
<gene>
    <name evidence="3" type="ORF">CASFOL_004100</name>
</gene>
<evidence type="ECO:0000313" key="3">
    <source>
        <dbReference type="EMBL" id="KAL3654419.1"/>
    </source>
</evidence>
<name>A0ABD3EJM8_9LAMI</name>
<proteinExistence type="predicted"/>
<comment type="caution">
    <text evidence="3">The sequence shown here is derived from an EMBL/GenBank/DDBJ whole genome shotgun (WGS) entry which is preliminary data.</text>
</comment>
<dbReference type="PANTHER" id="PTHR33143:SF76">
    <property type="entry name" value="VQ MOTIF-CONTAINING PROTEIN 8, CHLOROPLASTIC"/>
    <property type="match status" value="1"/>
</dbReference>
<reference evidence="4" key="1">
    <citation type="journal article" date="2024" name="IScience">
        <title>Strigolactones Initiate the Formation of Haustorium-like Structures in Castilleja.</title>
        <authorList>
            <person name="Buerger M."/>
            <person name="Peterson D."/>
            <person name="Chory J."/>
        </authorList>
    </citation>
    <scope>NUCLEOTIDE SEQUENCE [LARGE SCALE GENOMIC DNA]</scope>
</reference>
<evidence type="ECO:0000313" key="4">
    <source>
        <dbReference type="Proteomes" id="UP001632038"/>
    </source>
</evidence>
<feature type="domain" description="VQ" evidence="2">
    <location>
        <begin position="68"/>
        <end position="90"/>
    </location>
</feature>
<dbReference type="EMBL" id="JAVIJP010000005">
    <property type="protein sequence ID" value="KAL3654419.1"/>
    <property type="molecule type" value="Genomic_DNA"/>
</dbReference>
<dbReference type="Pfam" id="PF05678">
    <property type="entry name" value="VQ"/>
    <property type="match status" value="1"/>
</dbReference>
<sequence>MRTPKFHVSDVINEVINDPHSSPLRINKDSHAIHKSSSFPSHHHRPISGGGSAKHAAKRPPVIIYTQTPRVIHTQAHEFMTLVQKLTGLDRAGEEKDDQIHTKSDQSESTIDNGSMSKEDKDSVHNNNNNYVWYEENESSSDLTTDEKIVAHDSSPVSSMYKVSSMNNMNPYLIDPPFYGPGSSDFLCSSSRPNSIFRSPSVGNQSFMDFVKGFPDY</sequence>
<evidence type="ECO:0000256" key="1">
    <source>
        <dbReference type="SAM" id="MobiDB-lite"/>
    </source>
</evidence>
<feature type="region of interest" description="Disordered" evidence="1">
    <location>
        <begin position="34"/>
        <end position="58"/>
    </location>
</feature>
<feature type="region of interest" description="Disordered" evidence="1">
    <location>
        <begin position="93"/>
        <end position="127"/>
    </location>
</feature>
<feature type="compositionally biased region" description="Basic and acidic residues" evidence="1">
    <location>
        <begin position="93"/>
        <end position="106"/>
    </location>
</feature>
<dbReference type="Proteomes" id="UP001632038">
    <property type="component" value="Unassembled WGS sequence"/>
</dbReference>
<dbReference type="InterPro" id="IPR039607">
    <property type="entry name" value="VQ_8/17/18/20/21/25"/>
</dbReference>
<dbReference type="AlphaFoldDB" id="A0ABD3EJM8"/>
<protein>
    <recommendedName>
        <fullName evidence="2">VQ domain-containing protein</fullName>
    </recommendedName>
</protein>
<feature type="compositionally biased region" description="Polar residues" evidence="1">
    <location>
        <begin position="107"/>
        <end position="116"/>
    </location>
</feature>
<dbReference type="InterPro" id="IPR008889">
    <property type="entry name" value="VQ"/>
</dbReference>
<keyword evidence="4" id="KW-1185">Reference proteome</keyword>
<accession>A0ABD3EJM8</accession>
<evidence type="ECO:0000259" key="2">
    <source>
        <dbReference type="Pfam" id="PF05678"/>
    </source>
</evidence>